<evidence type="ECO:0000313" key="1">
    <source>
        <dbReference type="EMBL" id="KAI3783425.1"/>
    </source>
</evidence>
<sequence length="291" mass="33269">MNNGGSNPAVRIARIVVESFKLGLPDVRWFVMGDDDTVFFADNLVLVLSKYDHRQMYYFGGSSESVEQDVMHSYGTAFGGGVFARDVRGDAYGLLAAHPMTPLVSLHHLDYIKPLLPNLTNYESLNTLIQTYRLDPPRAMQQSFCYYKTWWHSWSISVSWGYTVQIYPSLLTAQELEIPLQTFLTWMSFKDGPFTFNTRPLLTKPCELPAIYYISHVQEAGNDTITTYTRDKPVRICKKRDYPHTIKTVVVSASKMNPNYWIEIKADLVRRCSYSLNSDLRSSAPARSDET</sequence>
<keyword evidence="2" id="KW-1185">Reference proteome</keyword>
<organism evidence="1 2">
    <name type="scientific">Smallanthus sonchifolius</name>
    <dbReference type="NCBI Taxonomy" id="185202"/>
    <lineage>
        <taxon>Eukaryota</taxon>
        <taxon>Viridiplantae</taxon>
        <taxon>Streptophyta</taxon>
        <taxon>Embryophyta</taxon>
        <taxon>Tracheophyta</taxon>
        <taxon>Spermatophyta</taxon>
        <taxon>Magnoliopsida</taxon>
        <taxon>eudicotyledons</taxon>
        <taxon>Gunneridae</taxon>
        <taxon>Pentapetalae</taxon>
        <taxon>asterids</taxon>
        <taxon>campanulids</taxon>
        <taxon>Asterales</taxon>
        <taxon>Asteraceae</taxon>
        <taxon>Asteroideae</taxon>
        <taxon>Heliantheae alliance</taxon>
        <taxon>Millerieae</taxon>
        <taxon>Smallanthus</taxon>
    </lineage>
</organism>
<protein>
    <submittedName>
        <fullName evidence="1">Uncharacterized protein</fullName>
    </submittedName>
</protein>
<name>A0ACB9GK77_9ASTR</name>
<accession>A0ACB9GK77</accession>
<comment type="caution">
    <text evidence="1">The sequence shown here is derived from an EMBL/GenBank/DDBJ whole genome shotgun (WGS) entry which is preliminary data.</text>
</comment>
<reference evidence="1 2" key="2">
    <citation type="journal article" date="2022" name="Mol. Ecol. Resour.">
        <title>The genomes of chicory, endive, great burdock and yacon provide insights into Asteraceae paleo-polyploidization history and plant inulin production.</title>
        <authorList>
            <person name="Fan W."/>
            <person name="Wang S."/>
            <person name="Wang H."/>
            <person name="Wang A."/>
            <person name="Jiang F."/>
            <person name="Liu H."/>
            <person name="Zhao H."/>
            <person name="Xu D."/>
            <person name="Zhang Y."/>
        </authorList>
    </citation>
    <scope>NUCLEOTIDE SEQUENCE [LARGE SCALE GENOMIC DNA]</scope>
    <source>
        <strain evidence="2">cv. Yunnan</strain>
        <tissue evidence="1">Leaves</tissue>
    </source>
</reference>
<proteinExistence type="predicted"/>
<reference evidence="2" key="1">
    <citation type="journal article" date="2022" name="Mol. Ecol. Resour.">
        <title>The genomes of chicory, endive, great burdock and yacon provide insights into Asteraceae palaeo-polyploidization history and plant inulin production.</title>
        <authorList>
            <person name="Fan W."/>
            <person name="Wang S."/>
            <person name="Wang H."/>
            <person name="Wang A."/>
            <person name="Jiang F."/>
            <person name="Liu H."/>
            <person name="Zhao H."/>
            <person name="Xu D."/>
            <person name="Zhang Y."/>
        </authorList>
    </citation>
    <scope>NUCLEOTIDE SEQUENCE [LARGE SCALE GENOMIC DNA]</scope>
    <source>
        <strain evidence="2">cv. Yunnan</strain>
    </source>
</reference>
<gene>
    <name evidence="1" type="ORF">L1987_42506</name>
</gene>
<dbReference type="Proteomes" id="UP001056120">
    <property type="component" value="Linkage Group LG14"/>
</dbReference>
<evidence type="ECO:0000313" key="2">
    <source>
        <dbReference type="Proteomes" id="UP001056120"/>
    </source>
</evidence>
<dbReference type="EMBL" id="CM042031">
    <property type="protein sequence ID" value="KAI3783425.1"/>
    <property type="molecule type" value="Genomic_DNA"/>
</dbReference>